<dbReference type="PATRIC" id="fig|230361.4.peg.2155"/>
<dbReference type="GeneID" id="26737036"/>
<dbReference type="OrthoDB" id="82319at2157"/>
<evidence type="ECO:0000313" key="2">
    <source>
        <dbReference type="EMBL" id="ALT69839.1"/>
    </source>
</evidence>
<dbReference type="Proteomes" id="UP000067738">
    <property type="component" value="Chromosome"/>
</dbReference>
<accession>A0A0U3CVW0</accession>
<keyword evidence="1" id="KW-1133">Transmembrane helix</keyword>
<feature type="transmembrane region" description="Helical" evidence="1">
    <location>
        <begin position="34"/>
        <end position="51"/>
    </location>
</feature>
<feature type="transmembrane region" description="Helical" evidence="1">
    <location>
        <begin position="58"/>
        <end position="79"/>
    </location>
</feature>
<dbReference type="KEGG" id="mmil:sm9_2083"/>
<dbReference type="AlphaFoldDB" id="A0A0U3CVW0"/>
<organism evidence="2 3">
    <name type="scientific">Methanobrevibacter millerae</name>
    <dbReference type="NCBI Taxonomy" id="230361"/>
    <lineage>
        <taxon>Archaea</taxon>
        <taxon>Methanobacteriati</taxon>
        <taxon>Methanobacteriota</taxon>
        <taxon>Methanomada group</taxon>
        <taxon>Methanobacteria</taxon>
        <taxon>Methanobacteriales</taxon>
        <taxon>Methanobacteriaceae</taxon>
        <taxon>Methanobrevibacter</taxon>
    </lineage>
</organism>
<proteinExistence type="predicted"/>
<evidence type="ECO:0000313" key="3">
    <source>
        <dbReference type="Proteomes" id="UP000067738"/>
    </source>
</evidence>
<keyword evidence="1" id="KW-0472">Membrane</keyword>
<keyword evidence="1" id="KW-0812">Transmembrane</keyword>
<name>A0A0U3CVW0_9EURY</name>
<dbReference type="EMBL" id="CP011266">
    <property type="protein sequence ID" value="ALT69839.1"/>
    <property type="molecule type" value="Genomic_DNA"/>
</dbReference>
<reference evidence="2 3" key="1">
    <citation type="submission" date="2015-04" db="EMBL/GenBank/DDBJ databases">
        <title>The complete genome sequence of the rumen methanogen Methanobrevibacter millerae SM9.</title>
        <authorList>
            <person name="Leahy S.C."/>
            <person name="Kelly W.J."/>
            <person name="Pacheco D.M."/>
            <person name="Li D."/>
            <person name="Altermann E."/>
            <person name="Attwood G.T."/>
        </authorList>
    </citation>
    <scope>NUCLEOTIDE SEQUENCE [LARGE SCALE GENOMIC DNA]</scope>
    <source>
        <strain evidence="2 3">SM9</strain>
    </source>
</reference>
<sequence length="83" mass="8868">MIAIGSIVCGFILGLIIGSQIKTGNISDTAFKTSSYVVIIIAALIMAWQLGEFPFYDYFPLSTGFASALIGILLSKFIIARSS</sequence>
<gene>
    <name evidence="2" type="primary">ehbJ</name>
    <name evidence="2" type="ORF">sm9_2083</name>
</gene>
<keyword evidence="3" id="KW-1185">Reference proteome</keyword>
<dbReference type="RefSeq" id="WP_058740053.1">
    <property type="nucleotide sequence ID" value="NZ_CP011266.1"/>
</dbReference>
<protein>
    <submittedName>
        <fullName evidence="2">Energy-converting hydrogenase B subunit J EhbJ</fullName>
    </submittedName>
</protein>
<evidence type="ECO:0000256" key="1">
    <source>
        <dbReference type="SAM" id="Phobius"/>
    </source>
</evidence>